<reference evidence="3" key="1">
    <citation type="submission" date="2020-05" db="EMBL/GenBank/DDBJ databases">
        <authorList>
            <person name="Chiriac C."/>
            <person name="Salcher M."/>
            <person name="Ghai R."/>
            <person name="Kavagutti S V."/>
        </authorList>
    </citation>
    <scope>NUCLEOTIDE SEQUENCE</scope>
</reference>
<evidence type="ECO:0000259" key="2">
    <source>
        <dbReference type="Pfam" id="PF14332"/>
    </source>
</evidence>
<dbReference type="AlphaFoldDB" id="A0A6J7RQL6"/>
<evidence type="ECO:0000313" key="3">
    <source>
        <dbReference type="EMBL" id="CAB5030942.1"/>
    </source>
</evidence>
<feature type="domain" description="PatA-like N-terminal" evidence="2">
    <location>
        <begin position="15"/>
        <end position="152"/>
    </location>
</feature>
<proteinExistence type="predicted"/>
<feature type="compositionally biased region" description="Basic and acidic residues" evidence="1">
    <location>
        <begin position="334"/>
        <end position="390"/>
    </location>
</feature>
<dbReference type="SUPFAM" id="SSF160246">
    <property type="entry name" value="EspE N-terminal domain-like"/>
    <property type="match status" value="1"/>
</dbReference>
<dbReference type="InterPro" id="IPR025497">
    <property type="entry name" value="PatA-like_N"/>
</dbReference>
<feature type="compositionally biased region" description="Basic and acidic residues" evidence="1">
    <location>
        <begin position="242"/>
        <end position="259"/>
    </location>
</feature>
<feature type="region of interest" description="Disordered" evidence="1">
    <location>
        <begin position="334"/>
        <end position="395"/>
    </location>
</feature>
<sequence length="544" mass="58936">MHHGEFPARADSLLLEMASQQATGCLTLTEPEGDESTVWFRDGEVYSVSVPGRRPLLGVRLVSSGALSPEALAEALEVQRTDLQGWRLGELLVHLGFVDRTTVETFVGEQVCDQVADLLHWRVAEHIFANGKRTRQDISPAIEVTDLLHLAQERDGHWAEITPFIGGPDCVPVLSSSPNTSSNVVLGPYDWALLCKVDGIRSIADLADDCGFTVFEAGMVVVGLLEAGLVDIEGLDPEDGDVDRMSDLAADPRDTEAHHDRRADLLAAATGDVDEQPAFDPEMAAARRSLDVDGPSDEETVLADVVSLAHEREARDEAERIALEEARALDAARAQAEDGARAEAEDAARAQAEDAARAETERLARERSEAEELEREALEQLEQREYESQSRDMSAPVAALDGLERHQFAAMLTDLVKDASSVGEPRKEFPLPTTNAPGNPRVDLEVSPSAGSNRPDAGQGERRTYSPFDPEPTTIDPERETALAGASPRAEGADMAALLRELSSLGGGYDNEQPGQGRGEVVPRTTHPTYDSRNAKKKKGFFGR</sequence>
<name>A0A6J7RQL6_9ZZZZ</name>
<feature type="region of interest" description="Disordered" evidence="1">
    <location>
        <begin position="505"/>
        <end position="544"/>
    </location>
</feature>
<dbReference type="Pfam" id="PF14332">
    <property type="entry name" value="DUF4388"/>
    <property type="match status" value="1"/>
</dbReference>
<feature type="region of interest" description="Disordered" evidence="1">
    <location>
        <begin position="419"/>
        <end position="492"/>
    </location>
</feature>
<organism evidence="3">
    <name type="scientific">freshwater metagenome</name>
    <dbReference type="NCBI Taxonomy" id="449393"/>
    <lineage>
        <taxon>unclassified sequences</taxon>
        <taxon>metagenomes</taxon>
        <taxon>ecological metagenomes</taxon>
    </lineage>
</organism>
<protein>
    <submittedName>
        <fullName evidence="3">Unannotated protein</fullName>
    </submittedName>
</protein>
<accession>A0A6J7RQL6</accession>
<dbReference type="InterPro" id="IPR037257">
    <property type="entry name" value="T2SS_E_N_sf"/>
</dbReference>
<feature type="compositionally biased region" description="Basic residues" evidence="1">
    <location>
        <begin position="535"/>
        <end position="544"/>
    </location>
</feature>
<feature type="region of interest" description="Disordered" evidence="1">
    <location>
        <begin position="236"/>
        <end position="259"/>
    </location>
</feature>
<dbReference type="EMBL" id="CAFBPU010000016">
    <property type="protein sequence ID" value="CAB5030942.1"/>
    <property type="molecule type" value="Genomic_DNA"/>
</dbReference>
<evidence type="ECO:0000256" key="1">
    <source>
        <dbReference type="SAM" id="MobiDB-lite"/>
    </source>
</evidence>
<gene>
    <name evidence="3" type="ORF">UFOPK4150_00958</name>
</gene>